<dbReference type="InterPro" id="IPR036291">
    <property type="entry name" value="NAD(P)-bd_dom_sf"/>
</dbReference>
<dbReference type="SUPFAM" id="SSF51735">
    <property type="entry name" value="NAD(P)-binding Rossmann-fold domains"/>
    <property type="match status" value="1"/>
</dbReference>
<dbReference type="InterPro" id="IPR052184">
    <property type="entry name" value="SDR_enzymes"/>
</dbReference>
<dbReference type="InterPro" id="IPR002347">
    <property type="entry name" value="SDR_fam"/>
</dbReference>
<evidence type="ECO:0000313" key="2">
    <source>
        <dbReference type="Proteomes" id="UP000193986"/>
    </source>
</evidence>
<comment type="caution">
    <text evidence="1">The sequence shown here is derived from an EMBL/GenBank/DDBJ whole genome shotgun (WGS) entry which is preliminary data.</text>
</comment>
<dbReference type="AlphaFoldDB" id="A0A1Y2B878"/>
<keyword evidence="2" id="KW-1185">Reference proteome</keyword>
<dbReference type="Proteomes" id="UP000193986">
    <property type="component" value="Unassembled WGS sequence"/>
</dbReference>
<dbReference type="GO" id="GO:0016616">
    <property type="term" value="F:oxidoreductase activity, acting on the CH-OH group of donors, NAD or NADP as acceptor"/>
    <property type="evidence" value="ECO:0007669"/>
    <property type="project" value="TreeGrafter"/>
</dbReference>
<reference evidence="1 2" key="1">
    <citation type="submission" date="2016-07" db="EMBL/GenBank/DDBJ databases">
        <title>Pervasive Adenine N6-methylation of Active Genes in Fungi.</title>
        <authorList>
            <consortium name="DOE Joint Genome Institute"/>
            <person name="Mondo S.J."/>
            <person name="Dannebaum R.O."/>
            <person name="Kuo R.C."/>
            <person name="Labutti K."/>
            <person name="Haridas S."/>
            <person name="Kuo A."/>
            <person name="Salamov A."/>
            <person name="Ahrendt S.R."/>
            <person name="Lipzen A."/>
            <person name="Sullivan W."/>
            <person name="Andreopoulos W.B."/>
            <person name="Clum A."/>
            <person name="Lindquist E."/>
            <person name="Daum C."/>
            <person name="Ramamoorthy G.K."/>
            <person name="Gryganskyi A."/>
            <person name="Culley D."/>
            <person name="Magnuson J.K."/>
            <person name="James T.Y."/>
            <person name="O'Malley M.A."/>
            <person name="Stajich J.E."/>
            <person name="Spatafora J.W."/>
            <person name="Visel A."/>
            <person name="Grigoriev I.V."/>
        </authorList>
    </citation>
    <scope>NUCLEOTIDE SEQUENCE [LARGE SCALE GENOMIC DNA]</scope>
    <source>
        <strain evidence="1 2">68-887.2</strain>
    </source>
</reference>
<dbReference type="EMBL" id="MCFC01000017">
    <property type="protein sequence ID" value="ORY31032.1"/>
    <property type="molecule type" value="Genomic_DNA"/>
</dbReference>
<dbReference type="InParanoid" id="A0A1Y2B878"/>
<dbReference type="Gene3D" id="3.40.50.720">
    <property type="entry name" value="NAD(P)-binding Rossmann-like Domain"/>
    <property type="match status" value="1"/>
</dbReference>
<gene>
    <name evidence="1" type="ORF">BCR39DRAFT_527952</name>
</gene>
<name>A0A1Y2B878_9TREE</name>
<organism evidence="1 2">
    <name type="scientific">Naematelia encephala</name>
    <dbReference type="NCBI Taxonomy" id="71784"/>
    <lineage>
        <taxon>Eukaryota</taxon>
        <taxon>Fungi</taxon>
        <taxon>Dikarya</taxon>
        <taxon>Basidiomycota</taxon>
        <taxon>Agaricomycotina</taxon>
        <taxon>Tremellomycetes</taxon>
        <taxon>Tremellales</taxon>
        <taxon>Naemateliaceae</taxon>
        <taxon>Naematelia</taxon>
    </lineage>
</organism>
<protein>
    <submittedName>
        <fullName evidence="1">Uncharacterized protein</fullName>
    </submittedName>
</protein>
<dbReference type="PRINTS" id="PR00081">
    <property type="entry name" value="GDHRDH"/>
</dbReference>
<dbReference type="PANTHER" id="PTHR45458:SF3">
    <property type="entry name" value="CHAIN DEHYDROGENASE (ATSC), PUTATIVE-RELATED"/>
    <property type="match status" value="1"/>
</dbReference>
<dbReference type="Pfam" id="PF00106">
    <property type="entry name" value="adh_short"/>
    <property type="match status" value="1"/>
</dbReference>
<dbReference type="OrthoDB" id="9876299at2759"/>
<accession>A0A1Y2B878</accession>
<dbReference type="PANTHER" id="PTHR45458">
    <property type="entry name" value="SHORT-CHAIN DEHYDROGENASE/REDUCTASE SDR"/>
    <property type="match status" value="1"/>
</dbReference>
<sequence length="240" mass="26106">MPTTVLITGANRGIGYGIVEAYLARPDHIVVATARDTSSMPKPGKVAQGSKLIGVRYDAAEGDGEREMIAEAKKQGVEKLDIVVANAAIMTDDCFAPLAKVDPAVFEQHWRINVLGTLKVFQACVPLMPKGAKFIFMSSGASIIDRVPDKTDATYGITKCNINYLARYSHFENPDLIIWPMSPGWVQTEMGDRGARSVGMKQAPITVEESVSGMLKVIDDATRETTGGVHMRYNGDLSKW</sequence>
<evidence type="ECO:0000313" key="1">
    <source>
        <dbReference type="EMBL" id="ORY31032.1"/>
    </source>
</evidence>
<proteinExistence type="predicted"/>